<proteinExistence type="predicted"/>
<dbReference type="Proteomes" id="UP000077701">
    <property type="component" value="Unassembled WGS sequence"/>
</dbReference>
<reference evidence="2 3" key="1">
    <citation type="journal article" date="2016" name="Genome Announc.">
        <title>Draft Genome Sequence of Planomonospora sphaerica JCM9374, a Rare Actinomycete.</title>
        <authorList>
            <person name="Dohra H."/>
            <person name="Suzuki T."/>
            <person name="Inoue Y."/>
            <person name="Kodani S."/>
        </authorList>
    </citation>
    <scope>NUCLEOTIDE SEQUENCE [LARGE SCALE GENOMIC DNA]</scope>
    <source>
        <strain evidence="2 3">JCM 9374</strain>
    </source>
</reference>
<evidence type="ECO:0000313" key="2">
    <source>
        <dbReference type="EMBL" id="GAT68710.1"/>
    </source>
</evidence>
<evidence type="ECO:0000313" key="3">
    <source>
        <dbReference type="Proteomes" id="UP000077701"/>
    </source>
</evidence>
<keyword evidence="1" id="KW-0812">Transmembrane</keyword>
<sequence length="183" mass="18875">MGMPVLRLLRATVFAVACVTVSLGMHVLAGGAAVDPATPTAVVPLITGGAFVLARRQRGLGTLLTAAFAVQYGLHHLFTAAAVQPPPVPGHGHGGLAADLGMLLAHAVTALLSAYWLERGETALATLLHLLVAAVVTLLVWRAAPAVRRLLPPHVEEGGTRFVARLLDAAVSRRGPPAGAFVF</sequence>
<gene>
    <name evidence="2" type="ORF">PS9374_04375</name>
</gene>
<evidence type="ECO:0000256" key="1">
    <source>
        <dbReference type="SAM" id="Phobius"/>
    </source>
</evidence>
<keyword evidence="1" id="KW-0472">Membrane</keyword>
<feature type="transmembrane region" description="Helical" evidence="1">
    <location>
        <begin position="12"/>
        <end position="31"/>
    </location>
</feature>
<accession>A0A171DII2</accession>
<feature type="transmembrane region" description="Helical" evidence="1">
    <location>
        <begin position="124"/>
        <end position="144"/>
    </location>
</feature>
<keyword evidence="1" id="KW-1133">Transmembrane helix</keyword>
<dbReference type="STRING" id="161355.PS9374_04375"/>
<comment type="caution">
    <text evidence="2">The sequence shown here is derived from an EMBL/GenBank/DDBJ whole genome shotgun (WGS) entry which is preliminary data.</text>
</comment>
<feature type="transmembrane region" description="Helical" evidence="1">
    <location>
        <begin position="95"/>
        <end position="117"/>
    </location>
</feature>
<name>A0A171DII2_9ACTN</name>
<dbReference type="AlphaFoldDB" id="A0A171DII2"/>
<reference evidence="3" key="2">
    <citation type="submission" date="2016-04" db="EMBL/GenBank/DDBJ databases">
        <title>Planomonospora sphaerica JCM9374 whole genome shotgun sequence.</title>
        <authorList>
            <person name="Suzuki T."/>
            <person name="Dohra H."/>
            <person name="Kodani S."/>
        </authorList>
    </citation>
    <scope>NUCLEOTIDE SEQUENCE [LARGE SCALE GENOMIC DNA]</scope>
    <source>
        <strain evidence="3">JCM 9374</strain>
    </source>
</reference>
<feature type="transmembrane region" description="Helical" evidence="1">
    <location>
        <begin position="37"/>
        <end position="54"/>
    </location>
</feature>
<protein>
    <submittedName>
        <fullName evidence="2">Major facilitator transporter</fullName>
    </submittedName>
</protein>
<keyword evidence="3" id="KW-1185">Reference proteome</keyword>
<organism evidence="2 3">
    <name type="scientific">Planomonospora sphaerica</name>
    <dbReference type="NCBI Taxonomy" id="161355"/>
    <lineage>
        <taxon>Bacteria</taxon>
        <taxon>Bacillati</taxon>
        <taxon>Actinomycetota</taxon>
        <taxon>Actinomycetes</taxon>
        <taxon>Streptosporangiales</taxon>
        <taxon>Streptosporangiaceae</taxon>
        <taxon>Planomonospora</taxon>
    </lineage>
</organism>
<dbReference type="EMBL" id="BDCX01000010">
    <property type="protein sequence ID" value="GAT68710.1"/>
    <property type="molecule type" value="Genomic_DNA"/>
</dbReference>
<feature type="transmembrane region" description="Helical" evidence="1">
    <location>
        <begin position="61"/>
        <end position="83"/>
    </location>
</feature>